<accession>A0ABX0WNP3</accession>
<comment type="caution">
    <text evidence="5">The sequence shown here is derived from an EMBL/GenBank/DDBJ whole genome shotgun (WGS) entry which is preliminary data.</text>
</comment>
<dbReference type="Proteomes" id="UP000783934">
    <property type="component" value="Unassembled WGS sequence"/>
</dbReference>
<keyword evidence="1 3" id="KW-0575">Peroxidase</keyword>
<evidence type="ECO:0000259" key="4">
    <source>
        <dbReference type="PROSITE" id="PS51352"/>
    </source>
</evidence>
<proteinExistence type="inferred from homology"/>
<dbReference type="InterPro" id="IPR037944">
    <property type="entry name" value="PRX5-like"/>
</dbReference>
<dbReference type="PROSITE" id="PS51352">
    <property type="entry name" value="THIOREDOXIN_2"/>
    <property type="match status" value="1"/>
</dbReference>
<evidence type="ECO:0000256" key="2">
    <source>
        <dbReference type="ARBA" id="ARBA00023002"/>
    </source>
</evidence>
<keyword evidence="2 3" id="KW-0560">Oxidoreductase</keyword>
<dbReference type="PANTHER" id="PTHR10430:SF16">
    <property type="entry name" value="PEROXIREDOXIN-5, MITOCHONDRIAL"/>
    <property type="match status" value="1"/>
</dbReference>
<protein>
    <recommendedName>
        <fullName evidence="3">Glutathione-dependent peroxiredoxin</fullName>
        <ecNumber evidence="3">1.11.1.27</ecNumber>
    </recommendedName>
</protein>
<dbReference type="Pfam" id="PF08534">
    <property type="entry name" value="Redoxin"/>
    <property type="match status" value="1"/>
</dbReference>
<organism evidence="5 6">
    <name type="scientific">Paenalcaligenes hominis</name>
    <dbReference type="NCBI Taxonomy" id="643674"/>
    <lineage>
        <taxon>Bacteria</taxon>
        <taxon>Pseudomonadati</taxon>
        <taxon>Pseudomonadota</taxon>
        <taxon>Betaproteobacteria</taxon>
        <taxon>Burkholderiales</taxon>
        <taxon>Alcaligenaceae</taxon>
        <taxon>Paenalcaligenes</taxon>
    </lineage>
</organism>
<feature type="domain" description="Thioredoxin" evidence="4">
    <location>
        <begin position="3"/>
        <end position="161"/>
    </location>
</feature>
<dbReference type="InterPro" id="IPR036249">
    <property type="entry name" value="Thioredoxin-like_sf"/>
</dbReference>
<keyword evidence="3" id="KW-0676">Redox-active center</keyword>
<keyword evidence="3" id="KW-0049">Antioxidant</keyword>
<dbReference type="InterPro" id="IPR013740">
    <property type="entry name" value="Redoxin"/>
</dbReference>
<comment type="similarity">
    <text evidence="3">Belongs to the peroxiredoxin family. Prx5 subfamily.</text>
</comment>
<dbReference type="RefSeq" id="WP_167660937.1">
    <property type="nucleotide sequence ID" value="NZ_BMCQ01000001.1"/>
</dbReference>
<dbReference type="PANTHER" id="PTHR10430">
    <property type="entry name" value="PEROXIREDOXIN"/>
    <property type="match status" value="1"/>
</dbReference>
<evidence type="ECO:0000313" key="6">
    <source>
        <dbReference type="Proteomes" id="UP000783934"/>
    </source>
</evidence>
<evidence type="ECO:0000313" key="5">
    <source>
        <dbReference type="EMBL" id="NJB64793.1"/>
    </source>
</evidence>
<comment type="catalytic activity">
    <reaction evidence="3">
        <text>a hydroperoxide + 2 glutathione = an alcohol + glutathione disulfide + H2O</text>
        <dbReference type="Rhea" id="RHEA:62632"/>
        <dbReference type="ChEBI" id="CHEBI:15377"/>
        <dbReference type="ChEBI" id="CHEBI:30879"/>
        <dbReference type="ChEBI" id="CHEBI:35924"/>
        <dbReference type="ChEBI" id="CHEBI:57925"/>
        <dbReference type="ChEBI" id="CHEBI:58297"/>
        <dbReference type="EC" id="1.11.1.27"/>
    </reaction>
</comment>
<dbReference type="EC" id="1.11.1.27" evidence="3"/>
<dbReference type="SUPFAM" id="SSF52833">
    <property type="entry name" value="Thioredoxin-like"/>
    <property type="match status" value="1"/>
</dbReference>
<gene>
    <name evidence="5" type="ORF">GGR41_001022</name>
</gene>
<dbReference type="Gene3D" id="3.40.30.10">
    <property type="entry name" value="Glutaredoxin"/>
    <property type="match status" value="1"/>
</dbReference>
<dbReference type="InterPro" id="IPR013766">
    <property type="entry name" value="Thioredoxin_domain"/>
</dbReference>
<evidence type="ECO:0000256" key="3">
    <source>
        <dbReference type="RuleBase" id="RU366011"/>
    </source>
</evidence>
<dbReference type="CDD" id="cd03013">
    <property type="entry name" value="PRX5_like"/>
    <property type="match status" value="1"/>
</dbReference>
<sequence length="161" mass="17666">MTIKVGDTVPNATLAEFVTGQTPQSHQVEDLVQNKRIVLFSVPGAFTPTCTERHLPGYLELADAFKAKGIDEIWCVAVNDMFVMEAWGRDRQVNGAIRMMADGSADWMKKLGLVLDLSAKGLGLRAQRFSAYLDNGEVKALYIDEGGALDKSDAQTLFNQL</sequence>
<keyword evidence="6" id="KW-1185">Reference proteome</keyword>
<name>A0ABX0WNP3_9BURK</name>
<comment type="function">
    <text evidence="3">Thiol-specific peroxidase that catalyzes the reduction of hydrogen peroxide and organic hydroperoxides to water and alcohols, respectively. Plays a role in cell protection against oxidative stress by detoxifying peroxides.</text>
</comment>
<dbReference type="EMBL" id="JAATIZ010000002">
    <property type="protein sequence ID" value="NJB64793.1"/>
    <property type="molecule type" value="Genomic_DNA"/>
</dbReference>
<evidence type="ECO:0000256" key="1">
    <source>
        <dbReference type="ARBA" id="ARBA00022559"/>
    </source>
</evidence>
<reference evidence="5 6" key="1">
    <citation type="submission" date="2020-03" db="EMBL/GenBank/DDBJ databases">
        <title>Genomic Encyclopedia of Type Strains, Phase IV (KMG-IV): sequencing the most valuable type-strain genomes for metagenomic binning, comparative biology and taxonomic classification.</title>
        <authorList>
            <person name="Goeker M."/>
        </authorList>
    </citation>
    <scope>NUCLEOTIDE SEQUENCE [LARGE SCALE GENOMIC DNA]</scope>
    <source>
        <strain evidence="5 6">DSM 26613</strain>
    </source>
</reference>